<keyword evidence="5" id="KW-0508">mRNA splicing</keyword>
<keyword evidence="4" id="KW-0747">Spliceosome</keyword>
<dbReference type="GO" id="GO:0071014">
    <property type="term" value="C:post-mRNA release spliceosomal complex"/>
    <property type="evidence" value="ECO:0007669"/>
    <property type="project" value="UniProtKB-ARBA"/>
</dbReference>
<dbReference type="Proteomes" id="UP000620104">
    <property type="component" value="Unassembled WGS sequence"/>
</dbReference>
<gene>
    <name evidence="7" type="ORF">NliqN6_3720</name>
</gene>
<dbReference type="GO" id="GO:0000974">
    <property type="term" value="C:Prp19 complex"/>
    <property type="evidence" value="ECO:0007669"/>
    <property type="project" value="UniProtKB-ARBA"/>
</dbReference>
<dbReference type="Gene3D" id="1.10.287.660">
    <property type="entry name" value="Helix hairpin bin"/>
    <property type="match status" value="1"/>
</dbReference>
<sequence>MARNQEKAQSMLYRFRQAQAIEMGIERPSSDRRPRMASSVSSLKDCEKWRGEIMRDISRKVSKIQDAGLTDYEIRDLNDEINKLLREKSHFERQIIALGGANYRRARTNMLDEDGREVPGTRGYKYFGRAKDLPGVKELFQRGAVQESEDNARFASFQKFRNHGGDYYGNVDEVDPELVKEEEEMEVEDWDTAFARIAEQLNLPEDAMPPPVPVKATAFNGKEGDDVEMGDGSATKQTSFFGVLDQQSMQWPQQPTKAEMEKILLDIRKKALLAEYGV</sequence>
<dbReference type="EMBL" id="BLZA01000021">
    <property type="protein sequence ID" value="GHJ87318.1"/>
    <property type="molecule type" value="Genomic_DNA"/>
</dbReference>
<name>A0A8H3TUV0_9TREE</name>
<dbReference type="PANTHER" id="PTHR13021">
    <property type="entry name" value="PRE-MRNA-SPLICING FACTOR ISY1"/>
    <property type="match status" value="1"/>
</dbReference>
<evidence type="ECO:0000256" key="3">
    <source>
        <dbReference type="ARBA" id="ARBA00022664"/>
    </source>
</evidence>
<accession>A0A8H3TUV0</accession>
<protein>
    <recommendedName>
        <fullName evidence="9">Pre-mRNA-splicing factor ISY1</fullName>
    </recommendedName>
</protein>
<comment type="subcellular location">
    <subcellularLocation>
        <location evidence="1">Nucleus</location>
    </subcellularLocation>
</comment>
<comment type="caution">
    <text evidence="7">The sequence shown here is derived from an EMBL/GenBank/DDBJ whole genome shotgun (WGS) entry which is preliminary data.</text>
</comment>
<reference evidence="7" key="1">
    <citation type="submission" date="2020-07" db="EMBL/GenBank/DDBJ databases">
        <title>Draft Genome Sequence of a Deep-Sea Yeast, Naganishia (Cryptococcus) liquefaciens strain N6.</title>
        <authorList>
            <person name="Han Y.W."/>
            <person name="Kajitani R."/>
            <person name="Morimoto H."/>
            <person name="Parhat M."/>
            <person name="Tsubouchi H."/>
            <person name="Bakenova O."/>
            <person name="Ogata M."/>
            <person name="Argunhan B."/>
            <person name="Aoki R."/>
            <person name="Kajiwara S."/>
            <person name="Itoh T."/>
            <person name="Iwasaki H."/>
        </authorList>
    </citation>
    <scope>NUCLEOTIDE SEQUENCE</scope>
    <source>
        <strain evidence="7">N6</strain>
    </source>
</reference>
<evidence type="ECO:0000313" key="8">
    <source>
        <dbReference type="Proteomes" id="UP000620104"/>
    </source>
</evidence>
<keyword evidence="3" id="KW-0507">mRNA processing</keyword>
<evidence type="ECO:0000256" key="6">
    <source>
        <dbReference type="ARBA" id="ARBA00023242"/>
    </source>
</evidence>
<dbReference type="SUPFAM" id="SSF140102">
    <property type="entry name" value="ISY1 domain-like"/>
    <property type="match status" value="1"/>
</dbReference>
<evidence type="ECO:0000256" key="4">
    <source>
        <dbReference type="ARBA" id="ARBA00022728"/>
    </source>
</evidence>
<dbReference type="OrthoDB" id="1739576at2759"/>
<dbReference type="Pfam" id="PF06246">
    <property type="entry name" value="Isy1"/>
    <property type="match status" value="1"/>
</dbReference>
<keyword evidence="8" id="KW-1185">Reference proteome</keyword>
<evidence type="ECO:0000256" key="1">
    <source>
        <dbReference type="ARBA" id="ARBA00004123"/>
    </source>
</evidence>
<comment type="similarity">
    <text evidence="2">Belongs to the ISY1 family.</text>
</comment>
<evidence type="ECO:0000256" key="2">
    <source>
        <dbReference type="ARBA" id="ARBA00007002"/>
    </source>
</evidence>
<evidence type="ECO:0008006" key="9">
    <source>
        <dbReference type="Google" id="ProtNLM"/>
    </source>
</evidence>
<dbReference type="InterPro" id="IPR009360">
    <property type="entry name" value="Isy1"/>
</dbReference>
<dbReference type="GO" id="GO:0000350">
    <property type="term" value="P:generation of catalytic spliceosome for second transesterification step"/>
    <property type="evidence" value="ECO:0007669"/>
    <property type="project" value="InterPro"/>
</dbReference>
<proteinExistence type="inferred from homology"/>
<dbReference type="InterPro" id="IPR029012">
    <property type="entry name" value="Helix_hairpin_bin_sf"/>
</dbReference>
<evidence type="ECO:0000313" key="7">
    <source>
        <dbReference type="EMBL" id="GHJ87318.1"/>
    </source>
</evidence>
<keyword evidence="6" id="KW-0539">Nucleus</keyword>
<dbReference type="AlphaFoldDB" id="A0A8H3TUV0"/>
<evidence type="ECO:0000256" key="5">
    <source>
        <dbReference type="ARBA" id="ARBA00023187"/>
    </source>
</evidence>
<dbReference type="FunFam" id="1.10.287.660:FF:000001">
    <property type="entry name" value="pre-mRNA-splicing factor ISY1 homolog"/>
    <property type="match status" value="1"/>
</dbReference>
<dbReference type="InterPro" id="IPR037200">
    <property type="entry name" value="Isy1_sf"/>
</dbReference>
<organism evidence="7 8">
    <name type="scientific">Naganishia liquefaciens</name>
    <dbReference type="NCBI Taxonomy" id="104408"/>
    <lineage>
        <taxon>Eukaryota</taxon>
        <taxon>Fungi</taxon>
        <taxon>Dikarya</taxon>
        <taxon>Basidiomycota</taxon>
        <taxon>Agaricomycotina</taxon>
        <taxon>Tremellomycetes</taxon>
        <taxon>Filobasidiales</taxon>
        <taxon>Filobasidiaceae</taxon>
        <taxon>Naganishia</taxon>
    </lineage>
</organism>